<accession>A0A3A2Z2L2</accession>
<sequence>MLKVIGRMDNLRRAPGPQGHLKRLAGPGGISKYMTPDHSSFSPSPTTMKVQWDGELPEVK</sequence>
<keyword evidence="3" id="KW-1185">Reference proteome</keyword>
<name>A0A3A2Z2L2_9EURO</name>
<dbReference type="AlphaFoldDB" id="A0A3A2Z2L2"/>
<comment type="caution">
    <text evidence="2">The sequence shown here is derived from an EMBL/GenBank/DDBJ whole genome shotgun (WGS) entry which is preliminary data.</text>
</comment>
<dbReference type="STRING" id="2070753.A0A3A2Z2L2"/>
<dbReference type="EMBL" id="MVGC01001879">
    <property type="protein sequence ID" value="RJE17010.1"/>
    <property type="molecule type" value="Genomic_DNA"/>
</dbReference>
<reference evidence="3" key="1">
    <citation type="submission" date="2017-02" db="EMBL/GenBank/DDBJ databases">
        <authorList>
            <person name="Tafer H."/>
            <person name="Lopandic K."/>
        </authorList>
    </citation>
    <scope>NUCLEOTIDE SEQUENCE [LARGE SCALE GENOMIC DNA]</scope>
    <source>
        <strain evidence="3">CBS 366.77</strain>
    </source>
</reference>
<feature type="region of interest" description="Disordered" evidence="1">
    <location>
        <begin position="1"/>
        <end position="60"/>
    </location>
</feature>
<evidence type="ECO:0000256" key="1">
    <source>
        <dbReference type="SAM" id="MobiDB-lite"/>
    </source>
</evidence>
<evidence type="ECO:0000313" key="3">
    <source>
        <dbReference type="Proteomes" id="UP000266188"/>
    </source>
</evidence>
<protein>
    <submittedName>
        <fullName evidence="2">Fatty acid oxygenase</fullName>
    </submittedName>
</protein>
<feature type="compositionally biased region" description="Polar residues" evidence="1">
    <location>
        <begin position="37"/>
        <end position="49"/>
    </location>
</feature>
<dbReference type="OrthoDB" id="823504at2759"/>
<gene>
    <name evidence="2" type="ORF">PHISCL_10653</name>
</gene>
<organism evidence="2 3">
    <name type="scientific">Aspergillus sclerotialis</name>
    <dbReference type="NCBI Taxonomy" id="2070753"/>
    <lineage>
        <taxon>Eukaryota</taxon>
        <taxon>Fungi</taxon>
        <taxon>Dikarya</taxon>
        <taxon>Ascomycota</taxon>
        <taxon>Pezizomycotina</taxon>
        <taxon>Eurotiomycetes</taxon>
        <taxon>Eurotiomycetidae</taxon>
        <taxon>Eurotiales</taxon>
        <taxon>Aspergillaceae</taxon>
        <taxon>Aspergillus</taxon>
        <taxon>Aspergillus subgen. Polypaecilum</taxon>
    </lineage>
</organism>
<proteinExistence type="predicted"/>
<dbReference type="Proteomes" id="UP000266188">
    <property type="component" value="Unassembled WGS sequence"/>
</dbReference>
<evidence type="ECO:0000313" key="2">
    <source>
        <dbReference type="EMBL" id="RJE17010.1"/>
    </source>
</evidence>